<dbReference type="Proteomes" id="UP000472265">
    <property type="component" value="Unassembled WGS sequence"/>
</dbReference>
<dbReference type="Ensembl" id="ENSSAUT00010006075.1">
    <property type="protein sequence ID" value="ENSSAUP00010005649.1"/>
    <property type="gene ID" value="ENSSAUG00010002874.1"/>
</dbReference>
<dbReference type="InterPro" id="IPR000477">
    <property type="entry name" value="RT_dom"/>
</dbReference>
<dbReference type="PROSITE" id="PS50878">
    <property type="entry name" value="RT_POL"/>
    <property type="match status" value="1"/>
</dbReference>
<dbReference type="InParanoid" id="A0A671TUB1"/>
<evidence type="ECO:0000313" key="5">
    <source>
        <dbReference type="Proteomes" id="UP000472265"/>
    </source>
</evidence>
<organism evidence="4 5">
    <name type="scientific">Sparus aurata</name>
    <name type="common">Gilthead sea bream</name>
    <dbReference type="NCBI Taxonomy" id="8175"/>
    <lineage>
        <taxon>Eukaryota</taxon>
        <taxon>Metazoa</taxon>
        <taxon>Chordata</taxon>
        <taxon>Craniata</taxon>
        <taxon>Vertebrata</taxon>
        <taxon>Euteleostomi</taxon>
        <taxon>Actinopterygii</taxon>
        <taxon>Neopterygii</taxon>
        <taxon>Teleostei</taxon>
        <taxon>Neoteleostei</taxon>
        <taxon>Acanthomorphata</taxon>
        <taxon>Eupercaria</taxon>
        <taxon>Spariformes</taxon>
        <taxon>Sparidae</taxon>
        <taxon>Sparus</taxon>
    </lineage>
</organism>
<evidence type="ECO:0000256" key="1">
    <source>
        <dbReference type="ARBA" id="ARBA00010879"/>
    </source>
</evidence>
<feature type="domain" description="Reverse transcriptase" evidence="3">
    <location>
        <begin position="107"/>
        <end position="384"/>
    </location>
</feature>
<reference evidence="4" key="2">
    <citation type="submission" date="2025-09" db="UniProtKB">
        <authorList>
            <consortium name="Ensembl"/>
        </authorList>
    </citation>
    <scope>IDENTIFICATION</scope>
</reference>
<comment type="similarity">
    <text evidence="1">Belongs to the beta type-B retroviral polymerase family. HERV class-II K(HML-2) pol subfamily.</text>
</comment>
<dbReference type="InterPro" id="IPR043502">
    <property type="entry name" value="DNA/RNA_pol_sf"/>
</dbReference>
<dbReference type="CDD" id="cd01650">
    <property type="entry name" value="RT_nLTR_like"/>
    <property type="match status" value="1"/>
</dbReference>
<dbReference type="OMA" id="EWGIDIN"/>
<protein>
    <recommendedName>
        <fullName evidence="2">ribonuclease H</fullName>
        <ecNumber evidence="2">3.1.26.4</ecNumber>
    </recommendedName>
</protein>
<dbReference type="InterPro" id="IPR043128">
    <property type="entry name" value="Rev_trsase/Diguanyl_cyclase"/>
</dbReference>
<evidence type="ECO:0000259" key="3">
    <source>
        <dbReference type="PROSITE" id="PS50878"/>
    </source>
</evidence>
<accession>A0A671TUB1</accession>
<proteinExistence type="inferred from homology"/>
<name>A0A671TUB1_SPAAU</name>
<keyword evidence="5" id="KW-1185">Reference proteome</keyword>
<reference evidence="4" key="1">
    <citation type="submission" date="2025-08" db="UniProtKB">
        <authorList>
            <consortium name="Ensembl"/>
        </authorList>
    </citation>
    <scope>IDENTIFICATION</scope>
</reference>
<dbReference type="Gene3D" id="3.30.70.270">
    <property type="match status" value="1"/>
</dbReference>
<evidence type="ECO:0000313" key="4">
    <source>
        <dbReference type="Ensembl" id="ENSSAUP00010005649.1"/>
    </source>
</evidence>
<dbReference type="PANTHER" id="PTHR47027">
    <property type="entry name" value="REVERSE TRANSCRIPTASE DOMAIN-CONTAINING PROTEIN"/>
    <property type="match status" value="1"/>
</dbReference>
<dbReference type="SUPFAM" id="SSF56672">
    <property type="entry name" value="DNA/RNA polymerases"/>
    <property type="match status" value="1"/>
</dbReference>
<dbReference type="AlphaFoldDB" id="A0A671TUB1"/>
<dbReference type="GeneTree" id="ENSGT00940000164961"/>
<dbReference type="EC" id="3.1.26.4" evidence="2"/>
<dbReference type="Pfam" id="PF00078">
    <property type="entry name" value="RVT_1"/>
    <property type="match status" value="1"/>
</dbReference>
<evidence type="ECO:0000256" key="2">
    <source>
        <dbReference type="ARBA" id="ARBA00012180"/>
    </source>
</evidence>
<sequence length="714" mass="82365">MALFQQTTEGRIGYSNGEIWKQHFENLYRSITLNSAQNDLLNKLRTLESVVKDSQNPLDYQITEEELQAKIQALQPGKASGPDGILNEMLKFSDHKFNIAILKLFNLVLNIGNFPDIWSKGIITPIFKNGNKFDPNSYRGICVSSNLGKLFCSILNSRLQNFLSEHKVLNKSQIGFTPQHRTTDHIYTLHTLINEHVHKNNNKIHSCFVDLKKAFDSIWHNGLFLKLIEKGVGGKTYDIIKTMYTNNKCAVKIGNMETDFFPQSRGVKQGCSLSPTLFNIYIDELAKSLEQSEIPGVTLSDTDIKCLLFADDVILLAPSKEALQQQLDHLQTFCQTWALTVSLEKTRIMVFQNRPRCQGNPHRFLLGSTDIEHTHSYTYLGLKITSTGNFNLAVNDLRDKGRRAFYAIKKSSKIDIPVRIWLKIFKSIIEPILLYGSEVWGPLVNQDFEKWDKHPIETLHTEICKSILRVHRNTPNNGCRAELGQFPLLIKIQKRAIKFYKHLKASDPNSYHYKALHLQEEQIERSPLSQLVLRLISSNSTRPQDRPQEIWTNQIIAKEKETYINYWTSTTKTQSKLQCYSDLNRQYTLAEYLTTVTDGKLRKTLTMYRLSGHSLAIETGRHRQTWLPREARLCRLCPHRQLETETHFLLQCSAYQDIRTKFFKQIKCKLQDFDSLSDQIKMQHVLGENSVSATEAARYVRACHSLRDEQHNNT</sequence>
<dbReference type="GO" id="GO:0004523">
    <property type="term" value="F:RNA-DNA hybrid ribonuclease activity"/>
    <property type="evidence" value="ECO:0007669"/>
    <property type="project" value="UniProtKB-EC"/>
</dbReference>
<dbReference type="PANTHER" id="PTHR47027:SF20">
    <property type="entry name" value="REVERSE TRANSCRIPTASE-LIKE PROTEIN WITH RNA-DIRECTED DNA POLYMERASE DOMAIN"/>
    <property type="match status" value="1"/>
</dbReference>